<dbReference type="AlphaFoldDB" id="A0A4Q0S8Z2"/>
<dbReference type="Proteomes" id="UP000290565">
    <property type="component" value="Unassembled WGS sequence"/>
</dbReference>
<name>A0A4Q0S8Z2_9BRAD</name>
<reference evidence="2 4" key="1">
    <citation type="submission" date="2015-04" db="EMBL/GenBank/DDBJ databases">
        <title>Comparative genomics of rhizobia nodulating Arachis hypogaea in China.</title>
        <authorList>
            <person name="Li Y."/>
        </authorList>
    </citation>
    <scope>NUCLEOTIDE SEQUENCE [LARGE SCALE GENOMIC DNA]</scope>
    <source>
        <strain evidence="2 4">CCBAU 51787</strain>
    </source>
</reference>
<dbReference type="EMBL" id="LBJM01000090">
    <property type="protein sequence ID" value="RXH31815.1"/>
    <property type="molecule type" value="Genomic_DNA"/>
</dbReference>
<evidence type="ECO:0000313" key="4">
    <source>
        <dbReference type="Proteomes" id="UP000290565"/>
    </source>
</evidence>
<protein>
    <submittedName>
        <fullName evidence="2">Uncharacterized protein</fullName>
    </submittedName>
</protein>
<dbReference type="EMBL" id="RDRA01000026">
    <property type="protein sequence ID" value="RXG87915.1"/>
    <property type="molecule type" value="Genomic_DNA"/>
</dbReference>
<accession>A0A4Q0S8Z2</accession>
<dbReference type="InterPro" id="IPR046603">
    <property type="entry name" value="DUF6662"/>
</dbReference>
<evidence type="ECO:0000313" key="2">
    <source>
        <dbReference type="EMBL" id="RXH31815.1"/>
    </source>
</evidence>
<gene>
    <name evidence="1" type="ORF">EAS62_34830</name>
    <name evidence="2" type="ORF">XH94_32685</name>
</gene>
<comment type="caution">
    <text evidence="2">The sequence shown here is derived from an EMBL/GenBank/DDBJ whole genome shotgun (WGS) entry which is preliminary data.</text>
</comment>
<organism evidence="2 4">
    <name type="scientific">Bradyrhizobium zhanjiangense</name>
    <dbReference type="NCBI Taxonomy" id="1325107"/>
    <lineage>
        <taxon>Bacteria</taxon>
        <taxon>Pseudomonadati</taxon>
        <taxon>Pseudomonadota</taxon>
        <taxon>Alphaproteobacteria</taxon>
        <taxon>Hyphomicrobiales</taxon>
        <taxon>Nitrobacteraceae</taxon>
        <taxon>Bradyrhizobium</taxon>
    </lineage>
</organism>
<dbReference type="RefSeq" id="WP_128936726.1">
    <property type="nucleotide sequence ID" value="NZ_CP022221.1"/>
</dbReference>
<keyword evidence="3" id="KW-1185">Reference proteome</keyword>
<sequence>MLTACQARAGESPFGWIYTADVHPQGTFEYEHKSFMQSGQSQGQYFFMQNKEEIEYGLTNQLQISGYFNWSYANAFRNGFDGTTGGPGVTQFLDASFDPYSRYEKTRFDSVSFEAIYQVLNPVTDPIGLALYIEPEIGPREKELEWRVILQKNFLEDRLIAAINIMGKHEREVYADGSIERASPIDVTFGMSYLVMPNWMIGFETRVHNEFTGYWFNNPEHSAFFAGPVIHYAQKEFWWTLAWRHQLPMVITYNEDQASVVKHGRIYGDEHARDEVMFRLGVPFAVK</sequence>
<dbReference type="Pfam" id="PF20367">
    <property type="entry name" value="DUF6662"/>
    <property type="match status" value="1"/>
</dbReference>
<proteinExistence type="predicted"/>
<evidence type="ECO:0000313" key="1">
    <source>
        <dbReference type="EMBL" id="RXG87915.1"/>
    </source>
</evidence>
<dbReference type="Proteomes" id="UP000289946">
    <property type="component" value="Unassembled WGS sequence"/>
</dbReference>
<evidence type="ECO:0000313" key="3">
    <source>
        <dbReference type="Proteomes" id="UP000289946"/>
    </source>
</evidence>
<reference evidence="1 3" key="2">
    <citation type="submission" date="2018-10" db="EMBL/GenBank/DDBJ databases">
        <title>Bradyrhizobium sp. nov., isolated from effective nodules of peanut in China.</title>
        <authorList>
            <person name="Li Y."/>
        </authorList>
    </citation>
    <scope>NUCLEOTIDE SEQUENCE [LARGE SCALE GENOMIC DNA]</scope>
    <source>
        <strain evidence="1 3">CCBAU 51781</strain>
    </source>
</reference>